<evidence type="ECO:0000313" key="5">
    <source>
        <dbReference type="Proteomes" id="UP000281261"/>
    </source>
</evidence>
<protein>
    <recommendedName>
        <fullName evidence="3">HTH tetR-type domain-containing protein</fullName>
    </recommendedName>
</protein>
<dbReference type="InterPro" id="IPR009057">
    <property type="entry name" value="Homeodomain-like_sf"/>
</dbReference>
<feature type="DNA-binding region" description="H-T-H motif" evidence="2">
    <location>
        <begin position="29"/>
        <end position="48"/>
    </location>
</feature>
<accession>A0A420ZCI9</accession>
<comment type="caution">
    <text evidence="4">The sequence shown here is derived from an EMBL/GenBank/DDBJ whole genome shotgun (WGS) entry which is preliminary data.</text>
</comment>
<dbReference type="PRINTS" id="PR00455">
    <property type="entry name" value="HTHTETR"/>
</dbReference>
<dbReference type="EMBL" id="QMNG01000011">
    <property type="protein sequence ID" value="RLC37130.1"/>
    <property type="molecule type" value="Genomic_DNA"/>
</dbReference>
<reference evidence="4 5" key="1">
    <citation type="submission" date="2018-06" db="EMBL/GenBank/DDBJ databases">
        <title>Extensive metabolic versatility and redundancy in microbially diverse, dynamic hydrothermal sediments.</title>
        <authorList>
            <person name="Dombrowski N."/>
            <person name="Teske A."/>
            <person name="Baker B.J."/>
        </authorList>
    </citation>
    <scope>NUCLEOTIDE SEQUENCE [LARGE SCALE GENOMIC DNA]</scope>
    <source>
        <strain evidence="4">B79_G16</strain>
    </source>
</reference>
<dbReference type="PROSITE" id="PS50977">
    <property type="entry name" value="HTH_TETR_2"/>
    <property type="match status" value="1"/>
</dbReference>
<dbReference type="Proteomes" id="UP000281261">
    <property type="component" value="Unassembled WGS sequence"/>
</dbReference>
<dbReference type="SUPFAM" id="SSF48498">
    <property type="entry name" value="Tetracyclin repressor-like, C-terminal domain"/>
    <property type="match status" value="1"/>
</dbReference>
<dbReference type="Gene3D" id="1.10.357.10">
    <property type="entry name" value="Tetracycline Repressor, domain 2"/>
    <property type="match status" value="1"/>
</dbReference>
<dbReference type="GO" id="GO:0003677">
    <property type="term" value="F:DNA binding"/>
    <property type="evidence" value="ECO:0007669"/>
    <property type="project" value="UniProtKB-UniRule"/>
</dbReference>
<name>A0A420ZCI9_UNCK3</name>
<evidence type="ECO:0000256" key="2">
    <source>
        <dbReference type="PROSITE-ProRule" id="PRU00335"/>
    </source>
</evidence>
<evidence type="ECO:0000256" key="1">
    <source>
        <dbReference type="ARBA" id="ARBA00023125"/>
    </source>
</evidence>
<keyword evidence="1 2" id="KW-0238">DNA-binding</keyword>
<evidence type="ECO:0000259" key="3">
    <source>
        <dbReference type="PROSITE" id="PS50977"/>
    </source>
</evidence>
<dbReference type="PANTHER" id="PTHR43479">
    <property type="entry name" value="ACREF/ENVCD OPERON REPRESSOR-RELATED"/>
    <property type="match status" value="1"/>
</dbReference>
<organism evidence="4 5">
    <name type="scientific">candidate division Kazan bacterium</name>
    <dbReference type="NCBI Taxonomy" id="2202143"/>
    <lineage>
        <taxon>Bacteria</taxon>
        <taxon>Bacteria division Kazan-3B-28</taxon>
    </lineage>
</organism>
<dbReference type="SUPFAM" id="SSF46689">
    <property type="entry name" value="Homeodomain-like"/>
    <property type="match status" value="1"/>
</dbReference>
<dbReference type="InterPro" id="IPR001647">
    <property type="entry name" value="HTH_TetR"/>
</dbReference>
<dbReference type="InterPro" id="IPR050624">
    <property type="entry name" value="HTH-type_Tx_Regulator"/>
</dbReference>
<evidence type="ECO:0000313" key="4">
    <source>
        <dbReference type="EMBL" id="RLC37130.1"/>
    </source>
</evidence>
<gene>
    <name evidence="4" type="ORF">DRH29_02925</name>
</gene>
<dbReference type="PANTHER" id="PTHR43479:SF11">
    <property type="entry name" value="ACREF_ENVCD OPERON REPRESSOR-RELATED"/>
    <property type="match status" value="1"/>
</dbReference>
<dbReference type="Gene3D" id="1.10.10.60">
    <property type="entry name" value="Homeodomain-like"/>
    <property type="match status" value="1"/>
</dbReference>
<dbReference type="InterPro" id="IPR036271">
    <property type="entry name" value="Tet_transcr_reg_TetR-rel_C_sf"/>
</dbReference>
<feature type="domain" description="HTH tetR-type" evidence="3">
    <location>
        <begin position="7"/>
        <end position="66"/>
    </location>
</feature>
<proteinExistence type="predicted"/>
<dbReference type="AlphaFoldDB" id="A0A420ZCI9"/>
<dbReference type="Pfam" id="PF00440">
    <property type="entry name" value="TetR_N"/>
    <property type="match status" value="1"/>
</dbReference>
<sequence length="198" mass="22869">MQDEDTRGKHASILTAAGKLFAQFGNKASMDEIARFARVAKKTIYNHFKSKEDLFEAVVRRESDTLVELIRLAVSRESTARRKLRVYMLTKIGKMKELSNFYNVTREAAIEFWPQVEGIRENYLKMEKNIVLDILRQGIINNEISVPEPELTAQTIVIAVKGMEARWIMKSSNYPEDKTIEKLLDILFYGISKRQANH</sequence>